<protein>
    <recommendedName>
        <fullName evidence="1">Bul1 C-terminal domain-containing protein</fullName>
    </recommendedName>
</protein>
<keyword evidence="3" id="KW-1185">Reference proteome</keyword>
<dbReference type="Proteomes" id="UP000191285">
    <property type="component" value="Unassembled WGS sequence"/>
</dbReference>
<gene>
    <name evidence="2" type="ORF">PENSTE_c002G02701</name>
</gene>
<evidence type="ECO:0000259" key="1">
    <source>
        <dbReference type="Pfam" id="PF04426"/>
    </source>
</evidence>
<sequence length="399" mass="45868">MGAQQRHPMKGRRDTIKIEFLSNKEQHSYTPGDEIIGYAWVKMSEFLIPGCVEIALRGRSRVENDAILQPIRTYRQHNFLEMQQLVEVDAFTSYEVVENGFLYKFPFTFTVPDQLPIHACRHQEEQLSFHNTHLNLPPTMGIVQDGTKGLQSRSLCPENLSIAYAVEIKLKDEKAGFPHSKEPWNFAARQITIIPLSEIISSSKILQGSFFNQPRPYPPPLYQKHARLDSLHIETLTENPVSIYLPTNPIENSIKDITTIIPLRVCYNRKHRGPMPRLNKISRNLIAHTTLSDIQDRALKHGKPRPKNHHLYTSRLTLPSFNMSAQSKNTMEESRGSHYEAMLQVPVSLSPDLKLEPSFESCLFSRSYTLELCIFYRLAGRMNSYSTLLKVPLEIKITR</sequence>
<dbReference type="EMBL" id="MLKD01000002">
    <property type="protein sequence ID" value="OQE30017.1"/>
    <property type="molecule type" value="Genomic_DNA"/>
</dbReference>
<dbReference type="InterPro" id="IPR022794">
    <property type="entry name" value="Bul1_C"/>
</dbReference>
<dbReference type="AlphaFoldDB" id="A0A1V6TUG2"/>
<dbReference type="Gene3D" id="2.60.40.640">
    <property type="match status" value="1"/>
</dbReference>
<dbReference type="STRING" id="303698.A0A1V6TUG2"/>
<proteinExistence type="predicted"/>
<evidence type="ECO:0000313" key="3">
    <source>
        <dbReference type="Proteomes" id="UP000191285"/>
    </source>
</evidence>
<dbReference type="PANTHER" id="PTHR31904">
    <property type="entry name" value="BYPASS OF STOP CODON PROTEIN 5-RELATED"/>
    <property type="match status" value="1"/>
</dbReference>
<feature type="domain" description="Bul1 C-terminal" evidence="1">
    <location>
        <begin position="312"/>
        <end position="396"/>
    </location>
</feature>
<evidence type="ECO:0000313" key="2">
    <source>
        <dbReference type="EMBL" id="OQE30017.1"/>
    </source>
</evidence>
<dbReference type="InterPro" id="IPR014752">
    <property type="entry name" value="Arrestin-like_C"/>
</dbReference>
<dbReference type="PANTHER" id="PTHR31904:SF1">
    <property type="entry name" value="BYPASS OF STOP CODON PROTEIN 5-RELATED"/>
    <property type="match status" value="1"/>
</dbReference>
<dbReference type="Pfam" id="PF04426">
    <property type="entry name" value="Bul1_C"/>
    <property type="match status" value="1"/>
</dbReference>
<comment type="caution">
    <text evidence="2">The sequence shown here is derived from an EMBL/GenBank/DDBJ whole genome shotgun (WGS) entry which is preliminary data.</text>
</comment>
<name>A0A1V6TUG2_9EURO</name>
<organism evidence="2 3">
    <name type="scientific">Penicillium steckii</name>
    <dbReference type="NCBI Taxonomy" id="303698"/>
    <lineage>
        <taxon>Eukaryota</taxon>
        <taxon>Fungi</taxon>
        <taxon>Dikarya</taxon>
        <taxon>Ascomycota</taxon>
        <taxon>Pezizomycotina</taxon>
        <taxon>Eurotiomycetes</taxon>
        <taxon>Eurotiomycetidae</taxon>
        <taxon>Eurotiales</taxon>
        <taxon>Aspergillaceae</taxon>
        <taxon>Penicillium</taxon>
    </lineage>
</organism>
<dbReference type="InterPro" id="IPR039634">
    <property type="entry name" value="Bul1-like"/>
</dbReference>
<dbReference type="OrthoDB" id="4368396at2759"/>
<reference evidence="3" key="1">
    <citation type="journal article" date="2017" name="Nat. Microbiol.">
        <title>Global analysis of biosynthetic gene clusters reveals vast potential of secondary metabolite production in Penicillium species.</title>
        <authorList>
            <person name="Nielsen J.C."/>
            <person name="Grijseels S."/>
            <person name="Prigent S."/>
            <person name="Ji B."/>
            <person name="Dainat J."/>
            <person name="Nielsen K.F."/>
            <person name="Frisvad J.C."/>
            <person name="Workman M."/>
            <person name="Nielsen J."/>
        </authorList>
    </citation>
    <scope>NUCLEOTIDE SEQUENCE [LARGE SCALE GENOMIC DNA]</scope>
    <source>
        <strain evidence="3">IBT 24891</strain>
    </source>
</reference>
<accession>A0A1V6TUG2</accession>